<dbReference type="RefSeq" id="WP_006856290.1">
    <property type="nucleotide sequence ID" value="NZ_CP097279.1"/>
</dbReference>
<dbReference type="Proteomes" id="UP000283513">
    <property type="component" value="Unassembled WGS sequence"/>
</dbReference>
<dbReference type="GeneID" id="61434688"/>
<dbReference type="EMBL" id="QRID01000008">
    <property type="protein sequence ID" value="RHG28281.1"/>
    <property type="molecule type" value="Genomic_DNA"/>
</dbReference>
<dbReference type="EMBL" id="QSHO01000003">
    <property type="protein sequence ID" value="RHC19125.1"/>
    <property type="molecule type" value="Genomic_DNA"/>
</dbReference>
<evidence type="ECO:0000313" key="2">
    <source>
        <dbReference type="EMBL" id="RHG28281.1"/>
    </source>
</evidence>
<organism evidence="2 4">
    <name type="scientific">Roseburia intestinalis</name>
    <dbReference type="NCBI Taxonomy" id="166486"/>
    <lineage>
        <taxon>Bacteria</taxon>
        <taxon>Bacillati</taxon>
        <taxon>Bacillota</taxon>
        <taxon>Clostridia</taxon>
        <taxon>Lachnospirales</taxon>
        <taxon>Lachnospiraceae</taxon>
        <taxon>Roseburia</taxon>
    </lineage>
</organism>
<reference evidence="3 4" key="1">
    <citation type="submission" date="2018-08" db="EMBL/GenBank/DDBJ databases">
        <title>A genome reference for cultivated species of the human gut microbiota.</title>
        <authorList>
            <person name="Zou Y."/>
            <person name="Xue W."/>
            <person name="Luo G."/>
        </authorList>
    </citation>
    <scope>NUCLEOTIDE SEQUENCE [LARGE SCALE GENOMIC DNA]</scope>
    <source>
        <strain evidence="2 4">AM22-21LB</strain>
        <strain evidence="1 3">AM37-1AC</strain>
    </source>
</reference>
<dbReference type="Proteomes" id="UP000284051">
    <property type="component" value="Unassembled WGS sequence"/>
</dbReference>
<sequence length="61" mass="7001">MAGKTVMQELLCRDYYVEAAKQELLCRDYDVEAAMERAFPGMGDVFYHGSFCAQTFMMIAF</sequence>
<accession>A0A3R6I6Q9</accession>
<gene>
    <name evidence="2" type="ORF">DW264_10155</name>
    <name evidence="1" type="ORF">DW856_04320</name>
</gene>
<evidence type="ECO:0000313" key="1">
    <source>
        <dbReference type="EMBL" id="RHC19125.1"/>
    </source>
</evidence>
<dbReference type="AlphaFoldDB" id="A0A3R6I6Q9"/>
<protein>
    <submittedName>
        <fullName evidence="2">Uncharacterized protein</fullName>
    </submittedName>
</protein>
<name>A0A3R6I6Q9_9FIRM</name>
<proteinExistence type="predicted"/>
<evidence type="ECO:0000313" key="3">
    <source>
        <dbReference type="Proteomes" id="UP000283513"/>
    </source>
</evidence>
<comment type="caution">
    <text evidence="2">The sequence shown here is derived from an EMBL/GenBank/DDBJ whole genome shotgun (WGS) entry which is preliminary data.</text>
</comment>
<evidence type="ECO:0000313" key="4">
    <source>
        <dbReference type="Proteomes" id="UP000284051"/>
    </source>
</evidence>